<organism evidence="1 2">
    <name type="scientific">Armillaria tabescens</name>
    <name type="common">Ringless honey mushroom</name>
    <name type="synonym">Agaricus tabescens</name>
    <dbReference type="NCBI Taxonomy" id="1929756"/>
    <lineage>
        <taxon>Eukaryota</taxon>
        <taxon>Fungi</taxon>
        <taxon>Dikarya</taxon>
        <taxon>Basidiomycota</taxon>
        <taxon>Agaricomycotina</taxon>
        <taxon>Agaricomycetes</taxon>
        <taxon>Agaricomycetidae</taxon>
        <taxon>Agaricales</taxon>
        <taxon>Marasmiineae</taxon>
        <taxon>Physalacriaceae</taxon>
        <taxon>Desarmillaria</taxon>
    </lineage>
</organism>
<sequence length="578" mass="65440">MAVLIHDFDTEVMDAVSLSCPETWPVRDELGPVTIKAPNNFCQWPQATFSTRTRHTHHDFSGFFGNFLIFSGNIRDAGILKNLGISARPIGTDGGGTHCHVSFWALAPSIVTHCEATVSPPKKSEKLSKKLQGFPVRMELVALQDTWPFLFRYERFGRLFLIFALNDIVIFVERLSVVTGVEEKGACVVICSYMVITLFSTHYTSEWPPKILTEFWKNSDWVIQADTSSGVKYGSQELRDMFQHPGWAYGIAEGKNRIRQYTRQASGGLELITLNDMGECKSSELEAGIGWTRGWERPRNGLHMKIHGYGLLQKSFHYSYRDFYTEWTRRDAFPPSSAVGRPSGLPSPVILQRRLRNYLVIAKITRSKRGILLMRQRPSLGSRRIHVSLERLLPANFGWNGRNSCQASVLKYSSISTKNKYLLETHCIALAVSNYMSHFAIARVLASGDARYIHHMQLGSWKTLPMTQAGRLSRPLRSQDRWEISAYERGSKGCRMERRVVVKIRIRGIRVEQMAPGPSDTFIRLQKEVAETVDGHLKTSSVGADMEERLKEELGTANSHKQSVRRPTAYIIAGRVIA</sequence>
<keyword evidence="2" id="KW-1185">Reference proteome</keyword>
<evidence type="ECO:0000313" key="1">
    <source>
        <dbReference type="EMBL" id="KAK0453019.1"/>
    </source>
</evidence>
<reference evidence="1" key="1">
    <citation type="submission" date="2023-06" db="EMBL/GenBank/DDBJ databases">
        <authorList>
            <consortium name="Lawrence Berkeley National Laboratory"/>
            <person name="Ahrendt S."/>
            <person name="Sahu N."/>
            <person name="Indic B."/>
            <person name="Wong-Bajracharya J."/>
            <person name="Merenyi Z."/>
            <person name="Ke H.-M."/>
            <person name="Monk M."/>
            <person name="Kocsube S."/>
            <person name="Drula E."/>
            <person name="Lipzen A."/>
            <person name="Balint B."/>
            <person name="Henrissat B."/>
            <person name="Andreopoulos B."/>
            <person name="Martin F.M."/>
            <person name="Harder C.B."/>
            <person name="Rigling D."/>
            <person name="Ford K.L."/>
            <person name="Foster G.D."/>
            <person name="Pangilinan J."/>
            <person name="Papanicolaou A."/>
            <person name="Barry K."/>
            <person name="LaButti K."/>
            <person name="Viragh M."/>
            <person name="Koriabine M."/>
            <person name="Yan M."/>
            <person name="Riley R."/>
            <person name="Champramary S."/>
            <person name="Plett K.L."/>
            <person name="Tsai I.J."/>
            <person name="Slot J."/>
            <person name="Sipos G."/>
            <person name="Plett J."/>
            <person name="Nagy L.G."/>
            <person name="Grigoriev I.V."/>
        </authorList>
    </citation>
    <scope>NUCLEOTIDE SEQUENCE</scope>
    <source>
        <strain evidence="1">CCBAS 213</strain>
    </source>
</reference>
<dbReference type="RefSeq" id="XP_060328355.1">
    <property type="nucleotide sequence ID" value="XM_060469834.1"/>
</dbReference>
<dbReference type="AlphaFoldDB" id="A0AA39N0M0"/>
<gene>
    <name evidence="1" type="ORF">EV420DRAFT_1482011</name>
</gene>
<dbReference type="EMBL" id="JAUEPS010000029">
    <property type="protein sequence ID" value="KAK0453019.1"/>
    <property type="molecule type" value="Genomic_DNA"/>
</dbReference>
<dbReference type="GeneID" id="85353382"/>
<proteinExistence type="predicted"/>
<protein>
    <submittedName>
        <fullName evidence="1">Uncharacterized protein</fullName>
    </submittedName>
</protein>
<name>A0AA39N0M0_ARMTA</name>
<comment type="caution">
    <text evidence="1">The sequence shown here is derived from an EMBL/GenBank/DDBJ whole genome shotgun (WGS) entry which is preliminary data.</text>
</comment>
<evidence type="ECO:0000313" key="2">
    <source>
        <dbReference type="Proteomes" id="UP001175211"/>
    </source>
</evidence>
<accession>A0AA39N0M0</accession>
<dbReference type="Proteomes" id="UP001175211">
    <property type="component" value="Unassembled WGS sequence"/>
</dbReference>